<comment type="cofactor">
    <cofactor evidence="1">
        <name>[4Fe-4S] cluster</name>
        <dbReference type="ChEBI" id="CHEBI:49883"/>
    </cofactor>
</comment>
<dbReference type="InterPro" id="IPR043693">
    <property type="entry name" value="UbiV"/>
</dbReference>
<accession>A0A1Y2K5Z1</accession>
<evidence type="ECO:0000313" key="2">
    <source>
        <dbReference type="EMBL" id="OSM02425.1"/>
    </source>
</evidence>
<dbReference type="InterPro" id="IPR051454">
    <property type="entry name" value="RNA/ubiquinone_mod_enzymes"/>
</dbReference>
<keyword evidence="1" id="KW-0411">Iron-sulfur</keyword>
<comment type="caution">
    <text evidence="2">The sequence shown here is derived from an EMBL/GenBank/DDBJ whole genome shotgun (WGS) entry which is preliminary data.</text>
</comment>
<comment type="function">
    <text evidence="1">Required for O(2)-independent ubiquinone (coenzyme Q) biosynthesis. Together with UbiU, is essential for the C6-hydroxylation reaction in the oxygen-independent ubiquinone biosynthesis pathway.</text>
</comment>
<dbReference type="OrthoDB" id="8523349at2"/>
<protein>
    <recommendedName>
        <fullName evidence="1">Ubiquinone biosynthesis protein UbiV</fullName>
    </recommendedName>
</protein>
<feature type="binding site" evidence="1">
    <location>
        <position position="40"/>
    </location>
    <ligand>
        <name>[4Fe-4S] cluster</name>
        <dbReference type="ChEBI" id="CHEBI:49883"/>
    </ligand>
</feature>
<dbReference type="RefSeq" id="WP_085444968.1">
    <property type="nucleotide sequence ID" value="NZ_LVJN01000020.1"/>
</dbReference>
<dbReference type="EMBL" id="LVJN01000020">
    <property type="protein sequence ID" value="OSM02425.1"/>
    <property type="molecule type" value="Genomic_DNA"/>
</dbReference>
<dbReference type="GO" id="GO:0006744">
    <property type="term" value="P:ubiquinone biosynthetic process"/>
    <property type="evidence" value="ECO:0007669"/>
    <property type="project" value="UniProtKB-UniRule"/>
</dbReference>
<evidence type="ECO:0000256" key="1">
    <source>
        <dbReference type="HAMAP-Rule" id="MF_02233"/>
    </source>
</evidence>
<comment type="pathway">
    <text evidence="1">Cofactor biosynthesis; ubiquinone biosynthesis.</text>
</comment>
<comment type="subunit">
    <text evidence="1">Forms a heterodimer with UbiU.</text>
</comment>
<feature type="binding site" evidence="1">
    <location>
        <position position="194"/>
    </location>
    <ligand>
        <name>[4Fe-4S] cluster</name>
        <dbReference type="ChEBI" id="CHEBI:49883"/>
    </ligand>
</feature>
<dbReference type="HAMAP" id="MF_02233">
    <property type="entry name" value="UbiV"/>
    <property type="match status" value="1"/>
</dbReference>
<name>A0A1Y2K5Z1_9PROT</name>
<dbReference type="GO" id="GO:0046872">
    <property type="term" value="F:metal ion binding"/>
    <property type="evidence" value="ECO:0007669"/>
    <property type="project" value="UniProtKB-KW"/>
</dbReference>
<dbReference type="PANTHER" id="PTHR30217">
    <property type="entry name" value="PEPTIDASE U32 FAMILY"/>
    <property type="match status" value="1"/>
</dbReference>
<proteinExistence type="inferred from homology"/>
<keyword evidence="1" id="KW-0479">Metal-binding</keyword>
<feature type="binding site" evidence="1">
    <location>
        <position position="177"/>
    </location>
    <ligand>
        <name>[4Fe-4S] cluster</name>
        <dbReference type="ChEBI" id="CHEBI:49883"/>
    </ligand>
</feature>
<keyword evidence="1" id="KW-0004">4Fe-4S</keyword>
<dbReference type="PANTHER" id="PTHR30217:SF11">
    <property type="entry name" value="UBIQUINONE BIOSYNTHESIS PROTEIN UBIV"/>
    <property type="match status" value="1"/>
</dbReference>
<keyword evidence="1" id="KW-0408">Iron</keyword>
<dbReference type="NCBIfam" id="NF011991">
    <property type="entry name" value="PRK15447.1"/>
    <property type="match status" value="1"/>
</dbReference>
<dbReference type="AlphaFoldDB" id="A0A1Y2K5Z1"/>
<organism evidence="2 3">
    <name type="scientific">Magnetofaba australis IT-1</name>
    <dbReference type="NCBI Taxonomy" id="1434232"/>
    <lineage>
        <taxon>Bacteria</taxon>
        <taxon>Pseudomonadati</taxon>
        <taxon>Pseudomonadota</taxon>
        <taxon>Magnetococcia</taxon>
        <taxon>Magnetococcales</taxon>
        <taxon>Magnetococcaceae</taxon>
        <taxon>Magnetofaba</taxon>
    </lineage>
</organism>
<comment type="similarity">
    <text evidence="1">Belongs to the peptidase U32 family. UbiV subfamily.</text>
</comment>
<gene>
    <name evidence="1" type="primary">ubiV</name>
    <name evidence="2" type="ORF">MAIT1_02569</name>
</gene>
<dbReference type="InterPro" id="IPR001539">
    <property type="entry name" value="Peptidase_U32"/>
</dbReference>
<dbReference type="GO" id="GO:0051539">
    <property type="term" value="F:4 iron, 4 sulfur cluster binding"/>
    <property type="evidence" value="ECO:0007669"/>
    <property type="project" value="UniProtKB-UniRule"/>
</dbReference>
<reference evidence="2 3" key="1">
    <citation type="journal article" date="2016" name="BMC Genomics">
        <title>Combined genomic and structural analyses of a cultured magnetotactic bacterium reveals its niche adaptation to a dynamic environment.</title>
        <authorList>
            <person name="Araujo A.C."/>
            <person name="Morillo V."/>
            <person name="Cypriano J."/>
            <person name="Teixeira L.C."/>
            <person name="Leao P."/>
            <person name="Lyra S."/>
            <person name="Almeida L.G."/>
            <person name="Bazylinski D.A."/>
            <person name="Vasconcellos A.T."/>
            <person name="Abreu F."/>
            <person name="Lins U."/>
        </authorList>
    </citation>
    <scope>NUCLEOTIDE SEQUENCE [LARGE SCALE GENOMIC DNA]</scope>
    <source>
        <strain evidence="2 3">IT-1</strain>
    </source>
</reference>
<sequence>MRLSIGPVLFDWGKKGFQDFYKRMAFDTPADILYIGEVVCSKRFNLSPDEMGKLAEELKASGKEIVFSTMGLVMSEAELDDMRRIVAIAADLGLKVEANDMAAYSVLDGAPSVAGPHVTTYNPETMDFIASVGSQRVVFPVELCFDDVRGIISGATQKPECELFAYGKLPLTFSARCYTSRAFNLPKSNCQYKCGEYPDGMVMRTQEAKPFLTINGIQTMSDRLFNVIEQADQLADGGIDIVRLSPQSQHMGEVAQVWRDRLDGKLGGAEALARLTELNGGQAFCNGYFLGRAGLDFVDAAMLQAEQLA</sequence>
<feature type="binding site" evidence="1">
    <location>
        <position position="190"/>
    </location>
    <ligand>
        <name>[4Fe-4S] cluster</name>
        <dbReference type="ChEBI" id="CHEBI:49883"/>
    </ligand>
</feature>
<dbReference type="UniPathway" id="UPA00232"/>
<keyword evidence="3" id="KW-1185">Reference proteome</keyword>
<dbReference type="Proteomes" id="UP000194003">
    <property type="component" value="Unassembled WGS sequence"/>
</dbReference>
<dbReference type="STRING" id="1434232.MAIT1_02569"/>
<evidence type="ECO:0000313" key="3">
    <source>
        <dbReference type="Proteomes" id="UP000194003"/>
    </source>
</evidence>
<keyword evidence="1" id="KW-0831">Ubiquinone biosynthesis</keyword>
<dbReference type="Pfam" id="PF01136">
    <property type="entry name" value="Peptidase_U32"/>
    <property type="match status" value="1"/>
</dbReference>